<dbReference type="InterPro" id="IPR044643">
    <property type="entry name" value="TrpF_fam"/>
</dbReference>
<protein>
    <recommendedName>
        <fullName evidence="2">phosphoribosylanthranilate isomerase</fullName>
        <ecNumber evidence="2">5.3.1.24</ecNumber>
    </recommendedName>
</protein>
<keyword evidence="5" id="KW-0057">Aromatic amino acid biosynthesis</keyword>
<dbReference type="InterPro" id="IPR013785">
    <property type="entry name" value="Aldolase_TIM"/>
</dbReference>
<organism evidence="8">
    <name type="scientific">marine metagenome</name>
    <dbReference type="NCBI Taxonomy" id="408172"/>
    <lineage>
        <taxon>unclassified sequences</taxon>
        <taxon>metagenomes</taxon>
        <taxon>ecological metagenomes</taxon>
    </lineage>
</organism>
<proteinExistence type="inferred from homology"/>
<reference evidence="8" key="1">
    <citation type="submission" date="2018-05" db="EMBL/GenBank/DDBJ databases">
        <authorList>
            <person name="Lanie J.A."/>
            <person name="Ng W.-L."/>
            <person name="Kazmierczak K.M."/>
            <person name="Andrzejewski T.M."/>
            <person name="Davidsen T.M."/>
            <person name="Wayne K.J."/>
            <person name="Tettelin H."/>
            <person name="Glass J.I."/>
            <person name="Rusch D."/>
            <person name="Podicherti R."/>
            <person name="Tsui H.-C.T."/>
            <person name="Winkler M.E."/>
        </authorList>
    </citation>
    <scope>NUCLEOTIDE SEQUENCE</scope>
</reference>
<evidence type="ECO:0000313" key="8">
    <source>
        <dbReference type="EMBL" id="SVA72720.1"/>
    </source>
</evidence>
<dbReference type="SUPFAM" id="SSF51366">
    <property type="entry name" value="Ribulose-phoshate binding barrel"/>
    <property type="match status" value="1"/>
</dbReference>
<dbReference type="UniPathway" id="UPA00035">
    <property type="reaction ID" value="UER00042"/>
</dbReference>
<dbReference type="PANTHER" id="PTHR42894:SF1">
    <property type="entry name" value="N-(5'-PHOSPHORIBOSYL)ANTHRANILATE ISOMERASE"/>
    <property type="match status" value="1"/>
</dbReference>
<accession>A0A381Y738</accession>
<gene>
    <name evidence="8" type="ORF">METZ01_LOCUS125574</name>
</gene>
<evidence type="ECO:0000256" key="5">
    <source>
        <dbReference type="ARBA" id="ARBA00023141"/>
    </source>
</evidence>
<feature type="domain" description="N-(5'phosphoribosyl) anthranilate isomerase (PRAI)" evidence="7">
    <location>
        <begin position="4"/>
        <end position="205"/>
    </location>
</feature>
<dbReference type="Pfam" id="PF00697">
    <property type="entry name" value="PRAI"/>
    <property type="match status" value="1"/>
</dbReference>
<dbReference type="CDD" id="cd00405">
    <property type="entry name" value="PRAI"/>
    <property type="match status" value="1"/>
</dbReference>
<evidence type="ECO:0000256" key="1">
    <source>
        <dbReference type="ARBA" id="ARBA00004664"/>
    </source>
</evidence>
<dbReference type="InterPro" id="IPR011060">
    <property type="entry name" value="RibuloseP-bd_barrel"/>
</dbReference>
<sequence>MKFKICGIKNLETLDCCIANNVDFFGLIFYKKSPRNIEIKDAQKLIFSSKNKSISSVGVFVNEPIIQLQNLLKILKLDYIQLHGNEDKNYISEIKKKNSIKIIKNIAVNSKEDLLKIEKYPNADFLLFDYKPTEEELPGGNAKRFSWDLVKDIKTYKPWFLSGGINIKNINEIKNYAIPYGIDISSGVESSPGNKSINKINSLFQFYDSK</sequence>
<evidence type="ECO:0000256" key="2">
    <source>
        <dbReference type="ARBA" id="ARBA00012572"/>
    </source>
</evidence>
<dbReference type="EC" id="5.3.1.24" evidence="2"/>
<dbReference type="GO" id="GO:0000162">
    <property type="term" value="P:L-tryptophan biosynthetic process"/>
    <property type="evidence" value="ECO:0007669"/>
    <property type="project" value="UniProtKB-UniPathway"/>
</dbReference>
<comment type="pathway">
    <text evidence="1">Amino-acid biosynthesis; L-tryptophan biosynthesis; L-tryptophan from chorismate: step 3/5.</text>
</comment>
<keyword evidence="6" id="KW-0413">Isomerase</keyword>
<keyword evidence="4" id="KW-0822">Tryptophan biosynthesis</keyword>
<evidence type="ECO:0000256" key="6">
    <source>
        <dbReference type="ARBA" id="ARBA00023235"/>
    </source>
</evidence>
<keyword evidence="3" id="KW-0028">Amino-acid biosynthesis</keyword>
<dbReference type="EMBL" id="UINC01017521">
    <property type="protein sequence ID" value="SVA72720.1"/>
    <property type="molecule type" value="Genomic_DNA"/>
</dbReference>
<name>A0A381Y738_9ZZZZ</name>
<dbReference type="PANTHER" id="PTHR42894">
    <property type="entry name" value="N-(5'-PHOSPHORIBOSYL)ANTHRANILATE ISOMERASE"/>
    <property type="match status" value="1"/>
</dbReference>
<dbReference type="GO" id="GO:0004640">
    <property type="term" value="F:phosphoribosylanthranilate isomerase activity"/>
    <property type="evidence" value="ECO:0007669"/>
    <property type="project" value="UniProtKB-EC"/>
</dbReference>
<dbReference type="Gene3D" id="3.20.20.70">
    <property type="entry name" value="Aldolase class I"/>
    <property type="match status" value="1"/>
</dbReference>
<evidence type="ECO:0000256" key="3">
    <source>
        <dbReference type="ARBA" id="ARBA00022605"/>
    </source>
</evidence>
<dbReference type="InterPro" id="IPR001240">
    <property type="entry name" value="PRAI_dom"/>
</dbReference>
<evidence type="ECO:0000256" key="4">
    <source>
        <dbReference type="ARBA" id="ARBA00022822"/>
    </source>
</evidence>
<dbReference type="HAMAP" id="MF_00135">
    <property type="entry name" value="PRAI"/>
    <property type="match status" value="1"/>
</dbReference>
<evidence type="ECO:0000259" key="7">
    <source>
        <dbReference type="Pfam" id="PF00697"/>
    </source>
</evidence>
<dbReference type="AlphaFoldDB" id="A0A381Y738"/>